<evidence type="ECO:0000313" key="2">
    <source>
        <dbReference type="EMBL" id="MBW2938833.1"/>
    </source>
</evidence>
<organism evidence="2 3">
    <name type="scientific">Halomarinibacterium sedimenti</name>
    <dbReference type="NCBI Taxonomy" id="2857106"/>
    <lineage>
        <taxon>Bacteria</taxon>
        <taxon>Pseudomonadati</taxon>
        <taxon>Bacteroidota</taxon>
        <taxon>Flavobacteriia</taxon>
        <taxon>Flavobacteriales</taxon>
        <taxon>Flavobacteriaceae</taxon>
        <taxon>Halomarinibacterium</taxon>
    </lineage>
</organism>
<dbReference type="RefSeq" id="WP_219053357.1">
    <property type="nucleotide sequence ID" value="NZ_JAHWDP010000005.1"/>
</dbReference>
<dbReference type="AlphaFoldDB" id="A0A9X1FQA9"/>
<dbReference type="Proteomes" id="UP001138686">
    <property type="component" value="Unassembled WGS sequence"/>
</dbReference>
<evidence type="ECO:0000313" key="3">
    <source>
        <dbReference type="Proteomes" id="UP001138686"/>
    </source>
</evidence>
<evidence type="ECO:0000256" key="1">
    <source>
        <dbReference type="SAM" id="Phobius"/>
    </source>
</evidence>
<protein>
    <submittedName>
        <fullName evidence="2">Uncharacterized protein</fullName>
    </submittedName>
</protein>
<proteinExistence type="predicted"/>
<keyword evidence="1" id="KW-0472">Membrane</keyword>
<accession>A0A9X1FQA9</accession>
<keyword evidence="1" id="KW-1133">Transmembrane helix</keyword>
<feature type="transmembrane region" description="Helical" evidence="1">
    <location>
        <begin position="50"/>
        <end position="68"/>
    </location>
</feature>
<keyword evidence="3" id="KW-1185">Reference proteome</keyword>
<sequence>MIVWVNRFLLRKKFLGMALWPFIILQNKSLLSDAVFINHEKIHLRQQAEMLIVFFYVWYVFEFLLRWIQFKSRYQAYKNISFEREAYTNEKDLDYLKKRSFWCFTKYLF</sequence>
<reference evidence="2" key="1">
    <citation type="submission" date="2021-07" db="EMBL/GenBank/DDBJ databases">
        <title>Aureisphaera sp. CAU 1614 isolated from sea sediment.</title>
        <authorList>
            <person name="Kim W."/>
        </authorList>
    </citation>
    <scope>NUCLEOTIDE SEQUENCE</scope>
    <source>
        <strain evidence="2">CAU 1614</strain>
    </source>
</reference>
<dbReference type="EMBL" id="JAHWDP010000005">
    <property type="protein sequence ID" value="MBW2938833.1"/>
    <property type="molecule type" value="Genomic_DNA"/>
</dbReference>
<keyword evidence="1" id="KW-0812">Transmembrane</keyword>
<gene>
    <name evidence="2" type="ORF">KXJ69_11990</name>
</gene>
<comment type="caution">
    <text evidence="2">The sequence shown here is derived from an EMBL/GenBank/DDBJ whole genome shotgun (WGS) entry which is preliminary data.</text>
</comment>
<name>A0A9X1FQA9_9FLAO</name>